<evidence type="ECO:0000256" key="5">
    <source>
        <dbReference type="ARBA" id="ARBA00022777"/>
    </source>
</evidence>
<sequence>MEFILMLLALALSGAWAGIRLALRARGESRRLRTENASLEDRVEERTRELRLALEAADEQARGLAAANKAKTDFLAGMSHELRTPLNAVIGFSELMRMNVQAEPLTRRQSQAVDQILASGQHLLSLIEEVLDLARIEAGKMSMSIEAVDPHLVARQVCDSLRPQAEAAGIALTPPPPTAGFGVVADRTRLRQVLLNLVSNAIKYNRPGGAVFLQLHQTAEGVALAVHDTGVGIPEARMTDLFQPFNRLGRETSEVPGTGIGLAVSRRLAEAMKGRLEAVSREGEGSIFTLSLPLARSLAPEVVASPIPALETPVMPGGAATLLYVEDNPSNIALMRHVIAALGGLRLHVAETGHEGLALARDLRPDVILLDINLPGMDGFELKARLDADPLTRGLPVLALSASAMPGDIKRGRAAGFREYLTKPLDIPVLARALNRALIESLSESGTGAGAPNDVQAA</sequence>
<dbReference type="GO" id="GO:0000155">
    <property type="term" value="F:phosphorelay sensor kinase activity"/>
    <property type="evidence" value="ECO:0007669"/>
    <property type="project" value="InterPro"/>
</dbReference>
<dbReference type="GO" id="GO:0005886">
    <property type="term" value="C:plasma membrane"/>
    <property type="evidence" value="ECO:0007669"/>
    <property type="project" value="TreeGrafter"/>
</dbReference>
<comment type="catalytic activity">
    <reaction evidence="1">
        <text>ATP + protein L-histidine = ADP + protein N-phospho-L-histidine.</text>
        <dbReference type="EC" id="2.7.13.3"/>
    </reaction>
</comment>
<keyword evidence="7" id="KW-0175">Coiled coil</keyword>
<reference evidence="10" key="1">
    <citation type="submission" date="2020-09" db="EMBL/GenBank/DDBJ databases">
        <title>Brevundimonas sp. LVF2 isolated from a puddle in Goettingen, Germany.</title>
        <authorList>
            <person name="Friedrich I."/>
            <person name="Klassen A."/>
            <person name="Hannes N."/>
            <person name="Schneider D."/>
            <person name="Hertel R."/>
            <person name="Daniel R."/>
        </authorList>
    </citation>
    <scope>NUCLEOTIDE SEQUENCE</scope>
    <source>
        <strain evidence="10">LVF2</strain>
    </source>
</reference>
<organism evidence="10 11">
    <name type="scientific">Brevundimonas goettingensis</name>
    <dbReference type="NCBI Taxonomy" id="2774190"/>
    <lineage>
        <taxon>Bacteria</taxon>
        <taxon>Pseudomonadati</taxon>
        <taxon>Pseudomonadota</taxon>
        <taxon>Alphaproteobacteria</taxon>
        <taxon>Caulobacterales</taxon>
        <taxon>Caulobacteraceae</taxon>
        <taxon>Brevundimonas</taxon>
    </lineage>
</organism>
<dbReference type="PRINTS" id="PR00344">
    <property type="entry name" value="BCTRLSENSOR"/>
</dbReference>
<dbReference type="PANTHER" id="PTHR43047">
    <property type="entry name" value="TWO-COMPONENT HISTIDINE PROTEIN KINASE"/>
    <property type="match status" value="1"/>
</dbReference>
<keyword evidence="5" id="KW-0418">Kinase</keyword>
<protein>
    <recommendedName>
        <fullName evidence="2">histidine kinase</fullName>
        <ecNumber evidence="2">2.7.13.3</ecNumber>
    </recommendedName>
</protein>
<dbReference type="EMBL" id="CP062222">
    <property type="protein sequence ID" value="QTC90967.1"/>
    <property type="molecule type" value="Genomic_DNA"/>
</dbReference>
<dbReference type="SUPFAM" id="SSF55874">
    <property type="entry name" value="ATPase domain of HSP90 chaperone/DNA topoisomerase II/histidine kinase"/>
    <property type="match status" value="1"/>
</dbReference>
<evidence type="ECO:0000256" key="6">
    <source>
        <dbReference type="PROSITE-ProRule" id="PRU00169"/>
    </source>
</evidence>
<evidence type="ECO:0000256" key="3">
    <source>
        <dbReference type="ARBA" id="ARBA00022553"/>
    </source>
</evidence>
<dbReference type="Pfam" id="PF00512">
    <property type="entry name" value="HisKA"/>
    <property type="match status" value="1"/>
</dbReference>
<dbReference type="AlphaFoldDB" id="A0A975C3M7"/>
<name>A0A975C3M7_9CAUL</name>
<dbReference type="SUPFAM" id="SSF47384">
    <property type="entry name" value="Homodimeric domain of signal transducing histidine kinase"/>
    <property type="match status" value="1"/>
</dbReference>
<dbReference type="InterPro" id="IPR003594">
    <property type="entry name" value="HATPase_dom"/>
</dbReference>
<gene>
    <name evidence="10" type="ORF">IFJ75_17350</name>
</gene>
<dbReference type="Gene3D" id="3.30.565.10">
    <property type="entry name" value="Histidine kinase-like ATPase, C-terminal domain"/>
    <property type="match status" value="1"/>
</dbReference>
<feature type="domain" description="Histidine kinase" evidence="8">
    <location>
        <begin position="77"/>
        <end position="296"/>
    </location>
</feature>
<dbReference type="FunFam" id="3.30.565.10:FF:000006">
    <property type="entry name" value="Sensor histidine kinase WalK"/>
    <property type="match status" value="1"/>
</dbReference>
<feature type="modified residue" description="4-aspartylphosphate" evidence="6">
    <location>
        <position position="371"/>
    </location>
</feature>
<dbReference type="InterPro" id="IPR036097">
    <property type="entry name" value="HisK_dim/P_sf"/>
</dbReference>
<keyword evidence="11" id="KW-1185">Reference proteome</keyword>
<dbReference type="Pfam" id="PF02518">
    <property type="entry name" value="HATPase_c"/>
    <property type="match status" value="1"/>
</dbReference>
<evidence type="ECO:0000259" key="9">
    <source>
        <dbReference type="PROSITE" id="PS50110"/>
    </source>
</evidence>
<feature type="domain" description="Response regulatory" evidence="9">
    <location>
        <begin position="321"/>
        <end position="438"/>
    </location>
</feature>
<feature type="coiled-coil region" evidence="7">
    <location>
        <begin position="22"/>
        <end position="60"/>
    </location>
</feature>
<accession>A0A975C3M7</accession>
<dbReference type="SMART" id="SM00388">
    <property type="entry name" value="HisKA"/>
    <property type="match status" value="1"/>
</dbReference>
<evidence type="ECO:0000313" key="11">
    <source>
        <dbReference type="Proteomes" id="UP000663918"/>
    </source>
</evidence>
<dbReference type="SMART" id="SM00387">
    <property type="entry name" value="HATPase_c"/>
    <property type="match status" value="1"/>
</dbReference>
<dbReference type="Gene3D" id="1.10.287.130">
    <property type="match status" value="1"/>
</dbReference>
<dbReference type="PROSITE" id="PS50109">
    <property type="entry name" value="HIS_KIN"/>
    <property type="match status" value="1"/>
</dbReference>
<dbReference type="SUPFAM" id="SSF52172">
    <property type="entry name" value="CheY-like"/>
    <property type="match status" value="1"/>
</dbReference>
<dbReference type="RefSeq" id="WP_207869855.1">
    <property type="nucleotide sequence ID" value="NZ_CP062222.1"/>
</dbReference>
<dbReference type="InterPro" id="IPR003661">
    <property type="entry name" value="HisK_dim/P_dom"/>
</dbReference>
<dbReference type="PROSITE" id="PS50110">
    <property type="entry name" value="RESPONSE_REGULATORY"/>
    <property type="match status" value="1"/>
</dbReference>
<evidence type="ECO:0000256" key="2">
    <source>
        <dbReference type="ARBA" id="ARBA00012438"/>
    </source>
</evidence>
<dbReference type="Proteomes" id="UP000663918">
    <property type="component" value="Chromosome"/>
</dbReference>
<evidence type="ECO:0000313" key="10">
    <source>
        <dbReference type="EMBL" id="QTC90967.1"/>
    </source>
</evidence>
<dbReference type="KEGG" id="bgoe:IFJ75_17350"/>
<keyword evidence="3 6" id="KW-0597">Phosphoprotein</keyword>
<dbReference type="Gene3D" id="3.40.50.2300">
    <property type="match status" value="1"/>
</dbReference>
<dbReference type="SMART" id="SM00448">
    <property type="entry name" value="REC"/>
    <property type="match status" value="1"/>
</dbReference>
<evidence type="ECO:0000259" key="8">
    <source>
        <dbReference type="PROSITE" id="PS50109"/>
    </source>
</evidence>
<evidence type="ECO:0000256" key="7">
    <source>
        <dbReference type="SAM" id="Coils"/>
    </source>
</evidence>
<dbReference type="InterPro" id="IPR001789">
    <property type="entry name" value="Sig_transdc_resp-reg_receiver"/>
</dbReference>
<dbReference type="Pfam" id="PF00072">
    <property type="entry name" value="Response_reg"/>
    <property type="match status" value="1"/>
</dbReference>
<keyword evidence="4" id="KW-0808">Transferase</keyword>
<evidence type="ECO:0000256" key="1">
    <source>
        <dbReference type="ARBA" id="ARBA00000085"/>
    </source>
</evidence>
<evidence type="ECO:0000256" key="4">
    <source>
        <dbReference type="ARBA" id="ARBA00022679"/>
    </source>
</evidence>
<dbReference type="EC" id="2.7.13.3" evidence="2"/>
<dbReference type="InterPro" id="IPR011006">
    <property type="entry name" value="CheY-like_superfamily"/>
</dbReference>
<dbReference type="GO" id="GO:0009927">
    <property type="term" value="F:histidine phosphotransfer kinase activity"/>
    <property type="evidence" value="ECO:0007669"/>
    <property type="project" value="TreeGrafter"/>
</dbReference>
<proteinExistence type="predicted"/>
<dbReference type="InterPro" id="IPR036890">
    <property type="entry name" value="HATPase_C_sf"/>
</dbReference>
<dbReference type="CDD" id="cd00082">
    <property type="entry name" value="HisKA"/>
    <property type="match status" value="1"/>
</dbReference>
<dbReference type="InterPro" id="IPR005467">
    <property type="entry name" value="His_kinase_dom"/>
</dbReference>
<dbReference type="PANTHER" id="PTHR43047:SF63">
    <property type="entry name" value="HISTIDINE KINASE"/>
    <property type="match status" value="1"/>
</dbReference>
<dbReference type="InterPro" id="IPR004358">
    <property type="entry name" value="Sig_transdc_His_kin-like_C"/>
</dbReference>